<sequence length="85" mass="9423">MRNRNRHLKETGNRVVYGRTSIRGVITDQTCPSCGASLVYSDEYMAYCCLLCNTWLEDSCGNSECEICLTRPDTPLPGPPEGCSL</sequence>
<name>A0A2T6C2C0_9BACL</name>
<evidence type="ECO:0000313" key="1">
    <source>
        <dbReference type="EMBL" id="PTX62471.1"/>
    </source>
</evidence>
<dbReference type="Proteomes" id="UP000244240">
    <property type="component" value="Unassembled WGS sequence"/>
</dbReference>
<evidence type="ECO:0000313" key="2">
    <source>
        <dbReference type="Proteomes" id="UP000244240"/>
    </source>
</evidence>
<reference evidence="1 2" key="1">
    <citation type="submission" date="2018-04" db="EMBL/GenBank/DDBJ databases">
        <title>Genomic Encyclopedia of Archaeal and Bacterial Type Strains, Phase II (KMG-II): from individual species to whole genera.</title>
        <authorList>
            <person name="Goeker M."/>
        </authorList>
    </citation>
    <scope>NUCLEOTIDE SEQUENCE [LARGE SCALE GENOMIC DNA]</scope>
    <source>
        <strain evidence="1 2">DSM 45787</strain>
    </source>
</reference>
<comment type="caution">
    <text evidence="1">The sequence shown here is derived from an EMBL/GenBank/DDBJ whole genome shotgun (WGS) entry which is preliminary data.</text>
</comment>
<dbReference type="RefSeq" id="WP_146172117.1">
    <property type="nucleotide sequence ID" value="NZ_QBKR01000005.1"/>
</dbReference>
<dbReference type="OrthoDB" id="2427445at2"/>
<protein>
    <submittedName>
        <fullName evidence="1">Uncharacterized protein</fullName>
    </submittedName>
</protein>
<keyword evidence="2" id="KW-1185">Reference proteome</keyword>
<proteinExistence type="predicted"/>
<dbReference type="EMBL" id="QBKR01000005">
    <property type="protein sequence ID" value="PTX62471.1"/>
    <property type="molecule type" value="Genomic_DNA"/>
</dbReference>
<gene>
    <name evidence="1" type="ORF">C8P63_10566</name>
</gene>
<accession>A0A2T6C2C0</accession>
<organism evidence="1 2">
    <name type="scientific">Melghirimyces profundicolus</name>
    <dbReference type="NCBI Taxonomy" id="1242148"/>
    <lineage>
        <taxon>Bacteria</taxon>
        <taxon>Bacillati</taxon>
        <taxon>Bacillota</taxon>
        <taxon>Bacilli</taxon>
        <taxon>Bacillales</taxon>
        <taxon>Thermoactinomycetaceae</taxon>
        <taxon>Melghirimyces</taxon>
    </lineage>
</organism>
<dbReference type="AlphaFoldDB" id="A0A2T6C2C0"/>